<gene>
    <name evidence="10" type="ORF">ACFQU8_02585</name>
</gene>
<dbReference type="InterPro" id="IPR000064">
    <property type="entry name" value="NLP_P60_dom"/>
</dbReference>
<name>A0ABW2UQC4_9BACI</name>
<keyword evidence="3 8" id="KW-0732">Signal</keyword>
<evidence type="ECO:0000256" key="2">
    <source>
        <dbReference type="ARBA" id="ARBA00022670"/>
    </source>
</evidence>
<dbReference type="EMBL" id="JBHTGR010000004">
    <property type="protein sequence ID" value="MFC7746127.1"/>
    <property type="molecule type" value="Genomic_DNA"/>
</dbReference>
<dbReference type="InterPro" id="IPR038765">
    <property type="entry name" value="Papain-like_cys_pep_sf"/>
</dbReference>
<feature type="chain" id="PRO_5046007615" evidence="8">
    <location>
        <begin position="23"/>
        <end position="406"/>
    </location>
</feature>
<keyword evidence="5" id="KW-0788">Thiol protease</keyword>
<keyword evidence="11" id="KW-1185">Reference proteome</keyword>
<evidence type="ECO:0000256" key="6">
    <source>
        <dbReference type="SAM" id="Coils"/>
    </source>
</evidence>
<feature type="region of interest" description="Disordered" evidence="7">
    <location>
        <begin position="239"/>
        <end position="287"/>
    </location>
</feature>
<keyword evidence="4" id="KW-0378">Hydrolase</keyword>
<evidence type="ECO:0000256" key="3">
    <source>
        <dbReference type="ARBA" id="ARBA00022729"/>
    </source>
</evidence>
<feature type="signal peptide" evidence="8">
    <location>
        <begin position="1"/>
        <end position="22"/>
    </location>
</feature>
<dbReference type="Pfam" id="PF00877">
    <property type="entry name" value="NLPC_P60"/>
    <property type="match status" value="1"/>
</dbReference>
<evidence type="ECO:0000256" key="1">
    <source>
        <dbReference type="ARBA" id="ARBA00007074"/>
    </source>
</evidence>
<dbReference type="InterPro" id="IPR057309">
    <property type="entry name" value="PcsB_CC"/>
</dbReference>
<dbReference type="InterPro" id="IPR051202">
    <property type="entry name" value="Peptidase_C40"/>
</dbReference>
<dbReference type="SUPFAM" id="SSF57997">
    <property type="entry name" value="Tropomyosin"/>
    <property type="match status" value="1"/>
</dbReference>
<accession>A0ABW2UQC4</accession>
<evidence type="ECO:0000256" key="4">
    <source>
        <dbReference type="ARBA" id="ARBA00022801"/>
    </source>
</evidence>
<evidence type="ECO:0000256" key="7">
    <source>
        <dbReference type="SAM" id="MobiDB-lite"/>
    </source>
</evidence>
<dbReference type="RefSeq" id="WP_382357608.1">
    <property type="nucleotide sequence ID" value="NZ_JBHTGR010000004.1"/>
</dbReference>
<evidence type="ECO:0000259" key="9">
    <source>
        <dbReference type="PROSITE" id="PS51935"/>
    </source>
</evidence>
<feature type="compositionally biased region" description="Polar residues" evidence="7">
    <location>
        <begin position="244"/>
        <end position="256"/>
    </location>
</feature>
<organism evidence="10 11">
    <name type="scientific">Lentibacillus kimchii</name>
    <dbReference type="NCBI Taxonomy" id="1542911"/>
    <lineage>
        <taxon>Bacteria</taxon>
        <taxon>Bacillati</taxon>
        <taxon>Bacillota</taxon>
        <taxon>Bacilli</taxon>
        <taxon>Bacillales</taxon>
        <taxon>Bacillaceae</taxon>
        <taxon>Lentibacillus</taxon>
    </lineage>
</organism>
<dbReference type="SUPFAM" id="SSF54001">
    <property type="entry name" value="Cysteine proteinases"/>
    <property type="match status" value="1"/>
</dbReference>
<reference evidence="11" key="1">
    <citation type="journal article" date="2019" name="Int. J. Syst. Evol. Microbiol.">
        <title>The Global Catalogue of Microorganisms (GCM) 10K type strain sequencing project: providing services to taxonomists for standard genome sequencing and annotation.</title>
        <authorList>
            <consortium name="The Broad Institute Genomics Platform"/>
            <consortium name="The Broad Institute Genome Sequencing Center for Infectious Disease"/>
            <person name="Wu L."/>
            <person name="Ma J."/>
        </authorList>
    </citation>
    <scope>NUCLEOTIDE SEQUENCE [LARGE SCALE GENOMIC DNA]</scope>
    <source>
        <strain evidence="11">JCM 30234</strain>
    </source>
</reference>
<sequence>MKKFIGTAITAGALLVGSVSWTADVHAEQLQDVKNEQAQVQDNLSDTESDIANVMQKLDKLTDRIKSTSEAQDKNKQKMKETKAKISETEDDIDRINDDVSALKDKIAKRKKVLSDRLVSLQENGGDISYLQVIFGSKNFQDMINRLSAVSKIADSDKEMMERQETDKAELQENKDAKKEELSDLKDMKVEIKGMSETIEAQKEQNENDKEKLKKKKEHLNSMKNDLENKDESLAAVEKELTDHSNSSDVSGGTDNSNQSAASASSSKASSSDAGTSHTANQTSGSTVSSAIQAGYSQTGTPYVTAGKGPSGFDCSGFVSWAYGQAGVSLPSSTAALQSVGSKVSLSNAQRGDLVFFDTYKTNGHVGIYLGNNKFLGAQSSGGVGVANMNNSYWENHFKGHVRSVQ</sequence>
<dbReference type="PROSITE" id="PS51935">
    <property type="entry name" value="NLPC_P60"/>
    <property type="match status" value="1"/>
</dbReference>
<proteinExistence type="inferred from homology"/>
<dbReference type="PANTHER" id="PTHR47053">
    <property type="entry name" value="MUREIN DD-ENDOPEPTIDASE MEPH-RELATED"/>
    <property type="match status" value="1"/>
</dbReference>
<comment type="caution">
    <text evidence="10">The sequence shown here is derived from an EMBL/GenBank/DDBJ whole genome shotgun (WGS) entry which is preliminary data.</text>
</comment>
<feature type="compositionally biased region" description="Low complexity" evidence="7">
    <location>
        <begin position="257"/>
        <end position="277"/>
    </location>
</feature>
<comment type="similarity">
    <text evidence="1">Belongs to the peptidase C40 family.</text>
</comment>
<keyword evidence="2" id="KW-0645">Protease</keyword>
<keyword evidence="6" id="KW-0175">Coiled coil</keyword>
<evidence type="ECO:0000256" key="8">
    <source>
        <dbReference type="SAM" id="SignalP"/>
    </source>
</evidence>
<evidence type="ECO:0000256" key="5">
    <source>
        <dbReference type="ARBA" id="ARBA00022807"/>
    </source>
</evidence>
<dbReference type="PANTHER" id="PTHR47053:SF1">
    <property type="entry name" value="MUREIN DD-ENDOPEPTIDASE MEPH-RELATED"/>
    <property type="match status" value="1"/>
</dbReference>
<feature type="domain" description="NlpC/P60" evidence="9">
    <location>
        <begin position="285"/>
        <end position="405"/>
    </location>
</feature>
<feature type="compositionally biased region" description="Polar residues" evidence="7">
    <location>
        <begin position="278"/>
        <end position="287"/>
    </location>
</feature>
<feature type="coiled-coil region" evidence="6">
    <location>
        <begin position="23"/>
        <end position="124"/>
    </location>
</feature>
<dbReference type="Pfam" id="PF24568">
    <property type="entry name" value="CC_PcsB"/>
    <property type="match status" value="1"/>
</dbReference>
<protein>
    <submittedName>
        <fullName evidence="10">NlpC/P60 family protein</fullName>
    </submittedName>
</protein>
<feature type="region of interest" description="Disordered" evidence="7">
    <location>
        <begin position="158"/>
        <end position="188"/>
    </location>
</feature>
<dbReference type="Gene3D" id="6.10.250.3150">
    <property type="match status" value="1"/>
</dbReference>
<dbReference type="Gene3D" id="3.90.1720.10">
    <property type="entry name" value="endopeptidase domain like (from Nostoc punctiforme)"/>
    <property type="match status" value="1"/>
</dbReference>
<evidence type="ECO:0000313" key="11">
    <source>
        <dbReference type="Proteomes" id="UP001596620"/>
    </source>
</evidence>
<dbReference type="Proteomes" id="UP001596620">
    <property type="component" value="Unassembled WGS sequence"/>
</dbReference>
<evidence type="ECO:0000313" key="10">
    <source>
        <dbReference type="EMBL" id="MFC7746127.1"/>
    </source>
</evidence>